<dbReference type="HAMAP" id="MF_00244">
    <property type="entry name" value="NaMN_adenylyltr"/>
    <property type="match status" value="1"/>
</dbReference>
<evidence type="ECO:0000256" key="4">
    <source>
        <dbReference type="ARBA" id="ARBA00022642"/>
    </source>
</evidence>
<dbReference type="EC" id="2.7.7.18" evidence="11"/>
<dbReference type="PANTHER" id="PTHR39321">
    <property type="entry name" value="NICOTINATE-NUCLEOTIDE ADENYLYLTRANSFERASE-RELATED"/>
    <property type="match status" value="1"/>
</dbReference>
<keyword evidence="4 11" id="KW-0662">Pyridine nucleotide biosynthesis</keyword>
<proteinExistence type="inferred from homology"/>
<dbReference type="GO" id="GO:0005524">
    <property type="term" value="F:ATP binding"/>
    <property type="evidence" value="ECO:0007669"/>
    <property type="project" value="UniProtKB-KW"/>
</dbReference>
<evidence type="ECO:0000256" key="7">
    <source>
        <dbReference type="ARBA" id="ARBA00022741"/>
    </source>
</evidence>
<keyword evidence="14" id="KW-1185">Reference proteome</keyword>
<evidence type="ECO:0000256" key="6">
    <source>
        <dbReference type="ARBA" id="ARBA00022695"/>
    </source>
</evidence>
<comment type="function">
    <text evidence="1 11">Catalyzes the reversible adenylation of nicotinate mononucleotide (NaMN) to nicotinic acid adenine dinucleotide (NaAD).</text>
</comment>
<reference evidence="13" key="2">
    <citation type="submission" date="2023-01" db="EMBL/GenBank/DDBJ databases">
        <title>Draft genome sequence of Paraferrimonas sedimenticola strain NBRC 101628.</title>
        <authorList>
            <person name="Sun Q."/>
            <person name="Mori K."/>
        </authorList>
    </citation>
    <scope>NUCLEOTIDE SEQUENCE</scope>
    <source>
        <strain evidence="13">NBRC 101628</strain>
    </source>
</reference>
<evidence type="ECO:0000256" key="9">
    <source>
        <dbReference type="ARBA" id="ARBA00023027"/>
    </source>
</evidence>
<comment type="caution">
    <text evidence="13">The sequence shown here is derived from an EMBL/GenBank/DDBJ whole genome shotgun (WGS) entry which is preliminary data.</text>
</comment>
<dbReference type="NCBIfam" id="TIGR00125">
    <property type="entry name" value="cyt_tran_rel"/>
    <property type="match status" value="1"/>
</dbReference>
<dbReference type="NCBIfam" id="NF000840">
    <property type="entry name" value="PRK00071.1-3"/>
    <property type="match status" value="1"/>
</dbReference>
<comment type="catalytic activity">
    <reaction evidence="10 11">
        <text>nicotinate beta-D-ribonucleotide + ATP + H(+) = deamido-NAD(+) + diphosphate</text>
        <dbReference type="Rhea" id="RHEA:22860"/>
        <dbReference type="ChEBI" id="CHEBI:15378"/>
        <dbReference type="ChEBI" id="CHEBI:30616"/>
        <dbReference type="ChEBI" id="CHEBI:33019"/>
        <dbReference type="ChEBI" id="CHEBI:57502"/>
        <dbReference type="ChEBI" id="CHEBI:58437"/>
        <dbReference type="EC" id="2.7.7.18"/>
    </reaction>
</comment>
<dbReference type="EMBL" id="BSNC01000013">
    <property type="protein sequence ID" value="GLP98012.1"/>
    <property type="molecule type" value="Genomic_DNA"/>
</dbReference>
<dbReference type="PANTHER" id="PTHR39321:SF3">
    <property type="entry name" value="PHOSPHOPANTETHEINE ADENYLYLTRANSFERASE"/>
    <property type="match status" value="1"/>
</dbReference>
<keyword evidence="5 11" id="KW-0808">Transferase</keyword>
<keyword evidence="7 11" id="KW-0547">Nucleotide-binding</keyword>
<comment type="similarity">
    <text evidence="3 11">Belongs to the NadD family.</text>
</comment>
<gene>
    <name evidence="11 13" type="primary">nadD</name>
    <name evidence="13" type="ORF">GCM10007895_33190</name>
</gene>
<dbReference type="SUPFAM" id="SSF52374">
    <property type="entry name" value="Nucleotidylyl transferase"/>
    <property type="match status" value="1"/>
</dbReference>
<dbReference type="AlphaFoldDB" id="A0AA37S0A3"/>
<dbReference type="CDD" id="cd02165">
    <property type="entry name" value="NMNAT"/>
    <property type="match status" value="1"/>
</dbReference>
<dbReference type="InterPro" id="IPR014729">
    <property type="entry name" value="Rossmann-like_a/b/a_fold"/>
</dbReference>
<evidence type="ECO:0000256" key="2">
    <source>
        <dbReference type="ARBA" id="ARBA00005019"/>
    </source>
</evidence>
<evidence type="ECO:0000256" key="10">
    <source>
        <dbReference type="ARBA" id="ARBA00048721"/>
    </source>
</evidence>
<evidence type="ECO:0000256" key="1">
    <source>
        <dbReference type="ARBA" id="ARBA00002324"/>
    </source>
</evidence>
<reference evidence="13" key="1">
    <citation type="journal article" date="2014" name="Int. J. Syst. Evol. Microbiol.">
        <title>Complete genome sequence of Corynebacterium casei LMG S-19264T (=DSM 44701T), isolated from a smear-ripened cheese.</title>
        <authorList>
            <consortium name="US DOE Joint Genome Institute (JGI-PGF)"/>
            <person name="Walter F."/>
            <person name="Albersmeier A."/>
            <person name="Kalinowski J."/>
            <person name="Ruckert C."/>
        </authorList>
    </citation>
    <scope>NUCLEOTIDE SEQUENCE</scope>
    <source>
        <strain evidence="13">NBRC 101628</strain>
    </source>
</reference>
<evidence type="ECO:0000256" key="3">
    <source>
        <dbReference type="ARBA" id="ARBA00009014"/>
    </source>
</evidence>
<dbReference type="GO" id="GO:0009435">
    <property type="term" value="P:NAD+ biosynthetic process"/>
    <property type="evidence" value="ECO:0007669"/>
    <property type="project" value="UniProtKB-UniRule"/>
</dbReference>
<dbReference type="Pfam" id="PF01467">
    <property type="entry name" value="CTP_transf_like"/>
    <property type="match status" value="1"/>
</dbReference>
<organism evidence="13 14">
    <name type="scientific">Paraferrimonas sedimenticola</name>
    <dbReference type="NCBI Taxonomy" id="375674"/>
    <lineage>
        <taxon>Bacteria</taxon>
        <taxon>Pseudomonadati</taxon>
        <taxon>Pseudomonadota</taxon>
        <taxon>Gammaproteobacteria</taxon>
        <taxon>Alteromonadales</taxon>
        <taxon>Ferrimonadaceae</taxon>
        <taxon>Paraferrimonas</taxon>
    </lineage>
</organism>
<dbReference type="Proteomes" id="UP001161422">
    <property type="component" value="Unassembled WGS sequence"/>
</dbReference>
<keyword evidence="8 11" id="KW-0067">ATP-binding</keyword>
<feature type="domain" description="Cytidyltransferase-like" evidence="12">
    <location>
        <begin position="8"/>
        <end position="171"/>
    </location>
</feature>
<dbReference type="InterPro" id="IPR004821">
    <property type="entry name" value="Cyt_trans-like"/>
</dbReference>
<name>A0AA37S0A3_9GAMM</name>
<evidence type="ECO:0000313" key="14">
    <source>
        <dbReference type="Proteomes" id="UP001161422"/>
    </source>
</evidence>
<dbReference type="RefSeq" id="WP_095504493.1">
    <property type="nucleotide sequence ID" value="NZ_BSNC01000013.1"/>
</dbReference>
<comment type="pathway">
    <text evidence="2 11">Cofactor biosynthesis; NAD(+) biosynthesis; deamido-NAD(+) from nicotinate D-ribonucleotide: step 1/1.</text>
</comment>
<evidence type="ECO:0000256" key="5">
    <source>
        <dbReference type="ARBA" id="ARBA00022679"/>
    </source>
</evidence>
<dbReference type="NCBIfam" id="TIGR00482">
    <property type="entry name" value="nicotinate (nicotinamide) nucleotide adenylyltransferase"/>
    <property type="match status" value="1"/>
</dbReference>
<keyword evidence="9 11" id="KW-0520">NAD</keyword>
<evidence type="ECO:0000256" key="11">
    <source>
        <dbReference type="HAMAP-Rule" id="MF_00244"/>
    </source>
</evidence>
<keyword evidence="6 11" id="KW-0548">Nucleotidyltransferase</keyword>
<dbReference type="GO" id="GO:0004515">
    <property type="term" value="F:nicotinate-nucleotide adenylyltransferase activity"/>
    <property type="evidence" value="ECO:0007669"/>
    <property type="project" value="UniProtKB-UniRule"/>
</dbReference>
<accession>A0AA37S0A3</accession>
<dbReference type="Gene3D" id="3.40.50.620">
    <property type="entry name" value="HUPs"/>
    <property type="match status" value="1"/>
</dbReference>
<evidence type="ECO:0000259" key="12">
    <source>
        <dbReference type="Pfam" id="PF01467"/>
    </source>
</evidence>
<evidence type="ECO:0000256" key="8">
    <source>
        <dbReference type="ARBA" id="ARBA00022840"/>
    </source>
</evidence>
<evidence type="ECO:0000313" key="13">
    <source>
        <dbReference type="EMBL" id="GLP98012.1"/>
    </source>
</evidence>
<protein>
    <recommendedName>
        <fullName evidence="11">Probable nicotinate-nucleotide adenylyltransferase</fullName>
        <ecNumber evidence="11">2.7.7.18</ecNumber>
    </recommendedName>
    <alternativeName>
        <fullName evidence="11">Deamido-NAD(+) diphosphorylase</fullName>
    </alternativeName>
    <alternativeName>
        <fullName evidence="11">Deamido-NAD(+) pyrophosphorylase</fullName>
    </alternativeName>
    <alternativeName>
        <fullName evidence="11">Nicotinate mononucleotide adenylyltransferase</fullName>
        <shortName evidence="11">NaMN adenylyltransferase</shortName>
    </alternativeName>
</protein>
<sequence>MSALRIGLLGGTFDPVHLGHIHIAKQVSRAAQLDEVWLLPNKVPPHKPVPIATSEQRLRMLELALEQQTRLSICDIELSLPSPSYTVNTLEALSQTHPEHEFHFIIGMDSVLSLPSWCRWQDVVKFAKIIGCARPGWHDPIPAEIQHLVDNQVVQIVDIDPIEMSSSQVRKMLANGDNTCQQLSPTVANYIKQHQLYRNPA</sequence>
<dbReference type="InterPro" id="IPR005248">
    <property type="entry name" value="NadD/NMNAT"/>
</dbReference>